<dbReference type="STRING" id="70448.A0A090M4V4"/>
<dbReference type="Proteomes" id="UP000009170">
    <property type="component" value="Unassembled WGS sequence"/>
</dbReference>
<dbReference type="OrthoDB" id="1902587at2759"/>
<dbReference type="PANTHER" id="PTHR47833">
    <property type="entry name" value="PHOTOSYNTHETIC NDH SUBUNIT OF LUMENAL LOCATION 4, CHLOROPLASTIC"/>
    <property type="match status" value="1"/>
</dbReference>
<reference evidence="3 4" key="2">
    <citation type="journal article" date="2014" name="BMC Genomics">
        <title>An improved genome of the model marine alga Ostreococcus tauri unfolds by assessing Illumina de novo assemblies.</title>
        <authorList>
            <person name="Blanc-Mathieu R."/>
            <person name="Verhelst B."/>
            <person name="Derelle E."/>
            <person name="Rombauts S."/>
            <person name="Bouget F.Y."/>
            <person name="Carre I."/>
            <person name="Chateau A."/>
            <person name="Eyre-Walker A."/>
            <person name="Grimsley N."/>
            <person name="Moreau H."/>
            <person name="Piegu B."/>
            <person name="Rivals E."/>
            <person name="Schackwitz W."/>
            <person name="Van de Peer Y."/>
            <person name="Piganeau G."/>
        </authorList>
    </citation>
    <scope>NUCLEOTIDE SEQUENCE [LARGE SCALE GENOMIC DNA]</scope>
    <source>
        <strain evidence="4">OTTH 0595 / CCAP 157/2 / RCC745</strain>
    </source>
</reference>
<dbReference type="GeneID" id="9834023"/>
<dbReference type="RefSeq" id="XP_022838840.1">
    <property type="nucleotide sequence ID" value="XM_022984587.1"/>
</dbReference>
<comment type="catalytic activity">
    <reaction evidence="1">
        <text>[protein]-peptidylproline (omega=180) = [protein]-peptidylproline (omega=0)</text>
        <dbReference type="Rhea" id="RHEA:16237"/>
        <dbReference type="Rhea" id="RHEA-COMP:10747"/>
        <dbReference type="Rhea" id="RHEA-COMP:10748"/>
        <dbReference type="ChEBI" id="CHEBI:83833"/>
        <dbReference type="ChEBI" id="CHEBI:83834"/>
        <dbReference type="EC" id="5.2.1.8"/>
    </reaction>
</comment>
<dbReference type="Pfam" id="PF00254">
    <property type="entry name" value="FKBP_C"/>
    <property type="match status" value="1"/>
</dbReference>
<evidence type="ECO:0000259" key="2">
    <source>
        <dbReference type="PROSITE" id="PS50059"/>
    </source>
</evidence>
<proteinExistence type="predicted"/>
<dbReference type="SUPFAM" id="SSF54534">
    <property type="entry name" value="FKBP-like"/>
    <property type="match status" value="1"/>
</dbReference>
<keyword evidence="1 3" id="KW-0413">Isomerase</keyword>
<dbReference type="EMBL" id="CAID01000004">
    <property type="protein sequence ID" value="CEF97707.1"/>
    <property type="molecule type" value="Genomic_DNA"/>
</dbReference>
<dbReference type="InterPro" id="IPR001179">
    <property type="entry name" value="PPIase_FKBP_dom"/>
</dbReference>
<evidence type="ECO:0000313" key="4">
    <source>
        <dbReference type="Proteomes" id="UP000009170"/>
    </source>
</evidence>
<dbReference type="GO" id="GO:0003755">
    <property type="term" value="F:peptidyl-prolyl cis-trans isomerase activity"/>
    <property type="evidence" value="ECO:0007669"/>
    <property type="project" value="UniProtKB-KW"/>
</dbReference>
<dbReference type="KEGG" id="ota:OT_ostta04g04380"/>
<accession>A0A090M4V4</accession>
<feature type="domain" description="PPIase FKBP-type" evidence="2">
    <location>
        <begin position="36"/>
        <end position="133"/>
    </location>
</feature>
<dbReference type="Gene3D" id="3.10.50.40">
    <property type="match status" value="1"/>
</dbReference>
<keyword evidence="4" id="KW-1185">Reference proteome</keyword>
<evidence type="ECO:0000256" key="1">
    <source>
        <dbReference type="PROSITE-ProRule" id="PRU00277"/>
    </source>
</evidence>
<comment type="caution">
    <text evidence="3">The sequence shown here is derived from an EMBL/GenBank/DDBJ whole genome shotgun (WGS) entry which is preliminary data.</text>
</comment>
<dbReference type="AlphaFoldDB" id="A0A090M4V4"/>
<organism evidence="3 4">
    <name type="scientific">Ostreococcus tauri</name>
    <name type="common">Marine green alga</name>
    <dbReference type="NCBI Taxonomy" id="70448"/>
    <lineage>
        <taxon>Eukaryota</taxon>
        <taxon>Viridiplantae</taxon>
        <taxon>Chlorophyta</taxon>
        <taxon>Mamiellophyceae</taxon>
        <taxon>Mamiellales</taxon>
        <taxon>Bathycoccaceae</taxon>
        <taxon>Ostreococcus</taxon>
    </lineage>
</organism>
<dbReference type="GO" id="GO:0009507">
    <property type="term" value="C:chloroplast"/>
    <property type="evidence" value="ECO:0007669"/>
    <property type="project" value="InterPro"/>
</dbReference>
<gene>
    <name evidence="3" type="ORF">OT_ostta04g04380</name>
</gene>
<keyword evidence="1" id="KW-0697">Rotamase</keyword>
<dbReference type="EC" id="5.2.1.8" evidence="1"/>
<dbReference type="InterPro" id="IPR044183">
    <property type="entry name" value="PNSL4/FKBP13-like"/>
</dbReference>
<dbReference type="InterPro" id="IPR046357">
    <property type="entry name" value="PPIase_dom_sf"/>
</dbReference>
<dbReference type="PANTHER" id="PTHR47833:SF2">
    <property type="entry name" value="PEPTIDYLPROLYL ISOMERASE"/>
    <property type="match status" value="1"/>
</dbReference>
<evidence type="ECO:0000313" key="3">
    <source>
        <dbReference type="EMBL" id="CEF97707.1"/>
    </source>
</evidence>
<dbReference type="PROSITE" id="PS50059">
    <property type="entry name" value="FKBP_PPIASE"/>
    <property type="match status" value="1"/>
</dbReference>
<dbReference type="InParanoid" id="A0A090M4V4"/>
<protein>
    <recommendedName>
        <fullName evidence="1">peptidylprolyl isomerase</fullName>
        <ecNumber evidence="1">5.2.1.8</ecNumber>
    </recommendedName>
</protein>
<reference evidence="4" key="1">
    <citation type="journal article" date="2006" name="Proc. Natl. Acad. Sci. U.S.A.">
        <title>Genome analysis of the smallest free-living eukaryote Ostreococcus tauri unveils many unique features.</title>
        <authorList>
            <person name="Derelle E."/>
            <person name="Ferraz C."/>
            <person name="Rombauts S."/>
            <person name="Rouze P."/>
            <person name="Worden A.Z."/>
            <person name="Robbens S."/>
            <person name="Partensky F."/>
            <person name="Degroeve S."/>
            <person name="Echeynie S."/>
            <person name="Cooke R."/>
            <person name="Saeys Y."/>
            <person name="Wuyts J."/>
            <person name="Jabbari K."/>
            <person name="Bowler C."/>
            <person name="Panaud O."/>
            <person name="Piegu B."/>
            <person name="Ball S.G."/>
            <person name="Ral J.-P."/>
            <person name="Bouget F.-Y."/>
            <person name="Piganeau G."/>
            <person name="De Baets B."/>
            <person name="Picard A."/>
            <person name="Delseny M."/>
            <person name="Demaille J."/>
            <person name="Van de Peer Y."/>
            <person name="Moreau H."/>
        </authorList>
    </citation>
    <scope>NUCLEOTIDE SEQUENCE [LARGE SCALE GENOMIC DNA]</scope>
    <source>
        <strain evidence="4">OTTH 0595 / CCAP 157/2 / RCC745</strain>
    </source>
</reference>
<sequence length="133" mass="13792">MPRREVGAKTIGAAVVALAPIVDDVLGSGVEPVRGIDVVRVNYETRIAGGGRVDAGKFFVFGVGAGEVVRGFDALVAGDESTPAMRAGGKRRAVVPASMAYGQRGAGCDKDGNNCRIPPGSDLEFYVELLEVK</sequence>
<name>A0A090M4V4_OSTTA</name>